<evidence type="ECO:0000256" key="5">
    <source>
        <dbReference type="ARBA" id="ARBA00023002"/>
    </source>
</evidence>
<evidence type="ECO:0000256" key="8">
    <source>
        <dbReference type="SAM" id="MobiDB-lite"/>
    </source>
</evidence>
<evidence type="ECO:0000256" key="6">
    <source>
        <dbReference type="ARBA" id="ARBA00023004"/>
    </source>
</evidence>
<dbReference type="EMBL" id="JBFOLK010000006">
    <property type="protein sequence ID" value="KAL2505068.1"/>
    <property type="molecule type" value="Genomic_DNA"/>
</dbReference>
<keyword evidence="10" id="KW-1185">Reference proteome</keyword>
<evidence type="ECO:0000313" key="10">
    <source>
        <dbReference type="Proteomes" id="UP001604336"/>
    </source>
</evidence>
<dbReference type="InterPro" id="IPR011051">
    <property type="entry name" value="RmlC_Cupin_sf"/>
</dbReference>
<organism evidence="9 10">
    <name type="scientific">Abeliophyllum distichum</name>
    <dbReference type="NCBI Taxonomy" id="126358"/>
    <lineage>
        <taxon>Eukaryota</taxon>
        <taxon>Viridiplantae</taxon>
        <taxon>Streptophyta</taxon>
        <taxon>Embryophyta</taxon>
        <taxon>Tracheophyta</taxon>
        <taxon>Spermatophyta</taxon>
        <taxon>Magnoliopsida</taxon>
        <taxon>eudicotyledons</taxon>
        <taxon>Gunneridae</taxon>
        <taxon>Pentapetalae</taxon>
        <taxon>asterids</taxon>
        <taxon>lamiids</taxon>
        <taxon>Lamiales</taxon>
        <taxon>Oleaceae</taxon>
        <taxon>Forsythieae</taxon>
        <taxon>Abeliophyllum</taxon>
    </lineage>
</organism>
<feature type="compositionally biased region" description="Basic and acidic residues" evidence="8">
    <location>
        <begin position="1"/>
        <end position="18"/>
    </location>
</feature>
<dbReference type="InterPro" id="IPR014710">
    <property type="entry name" value="RmlC-like_jellyroll"/>
</dbReference>
<dbReference type="Proteomes" id="UP001604336">
    <property type="component" value="Unassembled WGS sequence"/>
</dbReference>
<dbReference type="GO" id="GO:0017172">
    <property type="term" value="F:cysteine dioxygenase activity"/>
    <property type="evidence" value="ECO:0007669"/>
    <property type="project" value="UniProtKB-EC"/>
</dbReference>
<name>A0ABD1SXI9_9LAMI</name>
<evidence type="ECO:0000256" key="3">
    <source>
        <dbReference type="ARBA" id="ARBA00013133"/>
    </source>
</evidence>
<evidence type="ECO:0000256" key="2">
    <source>
        <dbReference type="ARBA" id="ARBA00006622"/>
    </source>
</evidence>
<dbReference type="PANTHER" id="PTHR22966">
    <property type="entry name" value="2-AMINOETHANETHIOL DIOXYGENASE"/>
    <property type="match status" value="1"/>
</dbReference>
<dbReference type="SUPFAM" id="SSF51182">
    <property type="entry name" value="RmlC-like cupins"/>
    <property type="match status" value="1"/>
</dbReference>
<protein>
    <recommendedName>
        <fullName evidence="3">cysteine dioxygenase</fullName>
        <ecNumber evidence="3">1.13.11.20</ecNumber>
    </recommendedName>
</protein>
<reference evidence="10" key="1">
    <citation type="submission" date="2024-07" db="EMBL/GenBank/DDBJ databases">
        <title>Two chromosome-level genome assemblies of Korean endemic species Abeliophyllum distichum and Forsythia ovata (Oleaceae).</title>
        <authorList>
            <person name="Jang H."/>
        </authorList>
    </citation>
    <scope>NUCLEOTIDE SEQUENCE [LARGE SCALE GENOMIC DNA]</scope>
</reference>
<proteinExistence type="inferred from homology"/>
<dbReference type="CDD" id="cd20289">
    <property type="entry name" value="cupin_ADO"/>
    <property type="match status" value="1"/>
</dbReference>
<gene>
    <name evidence="9" type="ORF">Adt_20689</name>
</gene>
<dbReference type="AlphaFoldDB" id="A0ABD1SXI9"/>
<accession>A0ABD1SXI9</accession>
<evidence type="ECO:0000313" key="9">
    <source>
        <dbReference type="EMBL" id="KAL2505068.1"/>
    </source>
</evidence>
<evidence type="ECO:0000256" key="7">
    <source>
        <dbReference type="ARBA" id="ARBA00024284"/>
    </source>
</evidence>
<keyword evidence="4" id="KW-0479">Metal-binding</keyword>
<feature type="region of interest" description="Disordered" evidence="8">
    <location>
        <begin position="1"/>
        <end position="26"/>
    </location>
</feature>
<comment type="cofactor">
    <cofactor evidence="1">
        <name>Fe(2+)</name>
        <dbReference type="ChEBI" id="CHEBI:29033"/>
    </cofactor>
</comment>
<comment type="similarity">
    <text evidence="2">Belongs to the cysteine dioxygenase family.</text>
</comment>
<dbReference type="Pfam" id="PF07847">
    <property type="entry name" value="PCO_ADO"/>
    <property type="match status" value="1"/>
</dbReference>
<dbReference type="Gene3D" id="2.60.120.10">
    <property type="entry name" value="Jelly Rolls"/>
    <property type="match status" value="1"/>
</dbReference>
<keyword evidence="6" id="KW-0408">Iron</keyword>
<evidence type="ECO:0000256" key="1">
    <source>
        <dbReference type="ARBA" id="ARBA00001954"/>
    </source>
</evidence>
<dbReference type="GO" id="GO:0046872">
    <property type="term" value="F:metal ion binding"/>
    <property type="evidence" value="ECO:0007669"/>
    <property type="project" value="UniProtKB-KW"/>
</dbReference>
<dbReference type="InterPro" id="IPR012864">
    <property type="entry name" value="PCO/ADO"/>
</dbReference>
<dbReference type="EC" id="1.13.11.20" evidence="3"/>
<dbReference type="GO" id="GO:0070483">
    <property type="term" value="P:detection of hypoxia"/>
    <property type="evidence" value="ECO:0007669"/>
    <property type="project" value="UniProtKB-ARBA"/>
</dbReference>
<dbReference type="PANTHER" id="PTHR22966:SF1">
    <property type="entry name" value="PLANT CYSTEINE OXIDASE 1"/>
    <property type="match status" value="1"/>
</dbReference>
<comment type="caution">
    <text evidence="9">The sequence shown here is derived from an EMBL/GenBank/DDBJ whole genome shotgun (WGS) entry which is preliminary data.</text>
</comment>
<evidence type="ECO:0000256" key="4">
    <source>
        <dbReference type="ARBA" id="ARBA00022723"/>
    </source>
</evidence>
<sequence>MRIEENRSDEKVKVSNESKRKRRKKKMLPVQKLYKTCKEVFASCGPDIVPSPEKIQTLAAVLDKMTQADVGLMPDMPFFDSKQAPIITYLHLHECDKFSIGIFCLPPLSVIPLHNHPQMTVFSKLLFGTMHIKSYDWVATTDEGDVVPDDVAPVANPSNSYPDGLRLAKLKVNSEFTAPCSPSILYPTDGGNMHCFTAKTACAVLDVLGPPYCDAEGRHCQYYFDHPLANFPVDGVPVPEEEKDGYAWLQEREKPEDLVLLAAPYNGPKII</sequence>
<comment type="catalytic activity">
    <reaction evidence="7">
        <text>L-cysteine + O2 = 3-sulfino-L-alanine + H(+)</text>
        <dbReference type="Rhea" id="RHEA:20441"/>
        <dbReference type="ChEBI" id="CHEBI:15378"/>
        <dbReference type="ChEBI" id="CHEBI:15379"/>
        <dbReference type="ChEBI" id="CHEBI:35235"/>
        <dbReference type="ChEBI" id="CHEBI:61085"/>
        <dbReference type="EC" id="1.13.11.20"/>
    </reaction>
    <physiologicalReaction direction="left-to-right" evidence="7">
        <dbReference type="Rhea" id="RHEA:20442"/>
    </physiologicalReaction>
</comment>
<keyword evidence="5" id="KW-0560">Oxidoreductase</keyword>